<feature type="compositionally biased region" description="Basic residues" evidence="1">
    <location>
        <begin position="142"/>
        <end position="152"/>
    </location>
</feature>
<feature type="domain" description="Periphilin-1 C-terminal" evidence="2">
    <location>
        <begin position="558"/>
        <end position="619"/>
    </location>
</feature>
<feature type="compositionally biased region" description="Pro residues" evidence="1">
    <location>
        <begin position="224"/>
        <end position="233"/>
    </location>
</feature>
<proteinExistence type="predicted"/>
<dbReference type="GO" id="GO:0045814">
    <property type="term" value="P:negative regulation of gene expression, epigenetic"/>
    <property type="evidence" value="ECO:0007669"/>
    <property type="project" value="TreeGrafter"/>
</dbReference>
<name>A0A0B2VYE0_TOXCA</name>
<dbReference type="GO" id="GO:0097355">
    <property type="term" value="P:protein localization to heterochromatin"/>
    <property type="evidence" value="ECO:0007669"/>
    <property type="project" value="TreeGrafter"/>
</dbReference>
<evidence type="ECO:0000259" key="2">
    <source>
        <dbReference type="Pfam" id="PF25234"/>
    </source>
</evidence>
<feature type="region of interest" description="Disordered" evidence="1">
    <location>
        <begin position="93"/>
        <end position="404"/>
    </location>
</feature>
<dbReference type="OMA" id="RFKSHET"/>
<feature type="compositionally biased region" description="Low complexity" evidence="1">
    <location>
        <begin position="99"/>
        <end position="110"/>
    </location>
</feature>
<feature type="compositionally biased region" description="Polar residues" evidence="1">
    <location>
        <begin position="381"/>
        <end position="402"/>
    </location>
</feature>
<dbReference type="OrthoDB" id="8933311at2759"/>
<comment type="caution">
    <text evidence="3">The sequence shown here is derived from an EMBL/GenBank/DDBJ whole genome shotgun (WGS) entry which is preliminary data.</text>
</comment>
<dbReference type="EMBL" id="JPKZ01000682">
    <property type="protein sequence ID" value="KHN85985.1"/>
    <property type="molecule type" value="Genomic_DNA"/>
</dbReference>
<organism evidence="3 4">
    <name type="scientific">Toxocara canis</name>
    <name type="common">Canine roundworm</name>
    <dbReference type="NCBI Taxonomy" id="6265"/>
    <lineage>
        <taxon>Eukaryota</taxon>
        <taxon>Metazoa</taxon>
        <taxon>Ecdysozoa</taxon>
        <taxon>Nematoda</taxon>
        <taxon>Chromadorea</taxon>
        <taxon>Rhabditida</taxon>
        <taxon>Spirurina</taxon>
        <taxon>Ascaridomorpha</taxon>
        <taxon>Ascaridoidea</taxon>
        <taxon>Toxocaridae</taxon>
        <taxon>Toxocara</taxon>
    </lineage>
</organism>
<reference evidence="3 4" key="1">
    <citation type="submission" date="2014-11" db="EMBL/GenBank/DDBJ databases">
        <title>Genetic blueprint of the zoonotic pathogen Toxocara canis.</title>
        <authorList>
            <person name="Zhu X.-Q."/>
            <person name="Korhonen P.K."/>
            <person name="Cai H."/>
            <person name="Young N.D."/>
            <person name="Nejsum P."/>
            <person name="von Samson-Himmelstjerna G."/>
            <person name="Boag P.R."/>
            <person name="Tan P."/>
            <person name="Li Q."/>
            <person name="Min J."/>
            <person name="Yang Y."/>
            <person name="Wang X."/>
            <person name="Fang X."/>
            <person name="Hall R.S."/>
            <person name="Hofmann A."/>
            <person name="Sternberg P.W."/>
            <person name="Jex A.R."/>
            <person name="Gasser R.B."/>
        </authorList>
    </citation>
    <scope>NUCLEOTIDE SEQUENCE [LARGE SCALE GENOMIC DNA]</scope>
    <source>
        <strain evidence="3">PN_DK_2014</strain>
    </source>
</reference>
<feature type="compositionally biased region" description="Low complexity" evidence="1">
    <location>
        <begin position="153"/>
        <end position="162"/>
    </location>
</feature>
<evidence type="ECO:0000313" key="4">
    <source>
        <dbReference type="Proteomes" id="UP000031036"/>
    </source>
</evidence>
<feature type="compositionally biased region" description="Low complexity" evidence="1">
    <location>
        <begin position="283"/>
        <end position="297"/>
    </location>
</feature>
<feature type="compositionally biased region" description="Polar residues" evidence="1">
    <location>
        <begin position="353"/>
        <end position="363"/>
    </location>
</feature>
<feature type="compositionally biased region" description="Basic and acidic residues" evidence="1">
    <location>
        <begin position="164"/>
        <end position="181"/>
    </location>
</feature>
<gene>
    <name evidence="3" type="primary">Pphln1</name>
    <name evidence="3" type="ORF">Tcan_08666</name>
</gene>
<dbReference type="GO" id="GO:0005654">
    <property type="term" value="C:nucleoplasm"/>
    <property type="evidence" value="ECO:0007669"/>
    <property type="project" value="TreeGrafter"/>
</dbReference>
<feature type="compositionally biased region" description="Low complexity" evidence="1">
    <location>
        <begin position="248"/>
        <end position="262"/>
    </location>
</feature>
<evidence type="ECO:0000313" key="3">
    <source>
        <dbReference type="EMBL" id="KHN85985.1"/>
    </source>
</evidence>
<sequence length="626" mass="69924">MAIPLQHFPYSEHPRDFFEDHVGPCSFDFIKLSQDQLKLFVAVRFETRDAAKECMHKYKDGEVLGYPVELTWFKDIRRYMSYQQSQGLRAASLQRNRAGYGNRNSYNSRNSYDRSSRNDYRDDDYDRGAKRTRTVSDDRGSGSKRSRTRSRTSSRSPSQSPRRSSHERSHSADSRHSDGSRARSRSHSRTSSPTPPARERTASPPVAASPPKRTVEIIEKGSTPPLPPSPAPPASIVTKRAPSKENSPQRSQPSTQSRSASPVVERKARKSKKDKKKRRRRSPTSSSTSGSFDGRSSGELSEGELRKKILKKREKALREENDESKTAATPRANGKTTLGKWEEKSPSEAPSRPDSSLLQNTTLKFGLESNEDIPKHVVREPQSQWNSKRSNPTNGPSPSLTNVCVKEQPDDMRVSPPPLPPRALKTAETILSDTSSFTKKTTKDVVGKGVEMAKAEATSSSSLFSTDIDSLLGKRPTVPQTVNTALFDDLKSASTNAFATVRGQQAAQMSVRSILDDPDEPVQSSSGLRLSIFTRQLNAETERDRKLARLPPELLSKFAAKKKHFEMAFKSDCETFGFVAKTLFQKDPGLEERLRLALAEAIKDLEEAFTQKIDQFLDQLVMIASM</sequence>
<feature type="compositionally biased region" description="Basic residues" evidence="1">
    <location>
        <begin position="267"/>
        <end position="282"/>
    </location>
</feature>
<feature type="compositionally biased region" description="Basic and acidic residues" evidence="1">
    <location>
        <begin position="111"/>
        <end position="141"/>
    </location>
</feature>
<dbReference type="InterPro" id="IPR028851">
    <property type="entry name" value="Pphln1"/>
</dbReference>
<evidence type="ECO:0000256" key="1">
    <source>
        <dbReference type="SAM" id="MobiDB-lite"/>
    </source>
</evidence>
<keyword evidence="4" id="KW-1185">Reference proteome</keyword>
<dbReference type="PANTHER" id="PTHR15836">
    <property type="entry name" value="PERIPHILIN 1"/>
    <property type="match status" value="1"/>
</dbReference>
<dbReference type="PANTHER" id="PTHR15836:SF4">
    <property type="entry name" value="PERIPHILIN-1"/>
    <property type="match status" value="1"/>
</dbReference>
<dbReference type="GO" id="GO:0045892">
    <property type="term" value="P:negative regulation of DNA-templated transcription"/>
    <property type="evidence" value="ECO:0007669"/>
    <property type="project" value="InterPro"/>
</dbReference>
<dbReference type="InterPro" id="IPR057603">
    <property type="entry name" value="Periphilin-1_C"/>
</dbReference>
<dbReference type="Proteomes" id="UP000031036">
    <property type="component" value="Unassembled WGS sequence"/>
</dbReference>
<accession>A0A0B2VYE0</accession>
<dbReference type="Pfam" id="PF25234">
    <property type="entry name" value="Periphilin_C"/>
    <property type="match status" value="1"/>
</dbReference>
<dbReference type="AlphaFoldDB" id="A0A0B2VYE0"/>
<protein>
    <submittedName>
        <fullName evidence="3">Periphilin-1</fullName>
    </submittedName>
</protein>
<feature type="compositionally biased region" description="Basic and acidic residues" evidence="1">
    <location>
        <begin position="316"/>
        <end position="325"/>
    </location>
</feature>